<dbReference type="EMBL" id="JACXVP010000011">
    <property type="protein sequence ID" value="KAG5577725.1"/>
    <property type="molecule type" value="Genomic_DNA"/>
</dbReference>
<name>A0A9J5WQY4_SOLCO</name>
<organism evidence="1 2">
    <name type="scientific">Solanum commersonii</name>
    <name type="common">Commerson's wild potato</name>
    <name type="synonym">Commerson's nightshade</name>
    <dbReference type="NCBI Taxonomy" id="4109"/>
    <lineage>
        <taxon>Eukaryota</taxon>
        <taxon>Viridiplantae</taxon>
        <taxon>Streptophyta</taxon>
        <taxon>Embryophyta</taxon>
        <taxon>Tracheophyta</taxon>
        <taxon>Spermatophyta</taxon>
        <taxon>Magnoliopsida</taxon>
        <taxon>eudicotyledons</taxon>
        <taxon>Gunneridae</taxon>
        <taxon>Pentapetalae</taxon>
        <taxon>asterids</taxon>
        <taxon>lamiids</taxon>
        <taxon>Solanales</taxon>
        <taxon>Solanaceae</taxon>
        <taxon>Solanoideae</taxon>
        <taxon>Solaneae</taxon>
        <taxon>Solanum</taxon>
    </lineage>
</organism>
<sequence>MLYPKKKIVRTCVFKVAADSNFSIFTYASVRSSIEVCSEVIVSFNFHLYFSAFEYRMFHFGCMGIGSCKLQNKGSDFREVD</sequence>
<evidence type="ECO:0000313" key="2">
    <source>
        <dbReference type="Proteomes" id="UP000824120"/>
    </source>
</evidence>
<reference evidence="1 2" key="1">
    <citation type="submission" date="2020-09" db="EMBL/GenBank/DDBJ databases">
        <title>De no assembly of potato wild relative species, Solanum commersonii.</title>
        <authorList>
            <person name="Cho K."/>
        </authorList>
    </citation>
    <scope>NUCLEOTIDE SEQUENCE [LARGE SCALE GENOMIC DNA]</scope>
    <source>
        <strain evidence="1">LZ3.2</strain>
        <tissue evidence="1">Leaf</tissue>
    </source>
</reference>
<evidence type="ECO:0000313" key="1">
    <source>
        <dbReference type="EMBL" id="KAG5577725.1"/>
    </source>
</evidence>
<protein>
    <submittedName>
        <fullName evidence="1">Uncharacterized protein</fullName>
    </submittedName>
</protein>
<keyword evidence="2" id="KW-1185">Reference proteome</keyword>
<proteinExistence type="predicted"/>
<dbReference type="AlphaFoldDB" id="A0A9J5WQY4"/>
<accession>A0A9J5WQY4</accession>
<dbReference type="Proteomes" id="UP000824120">
    <property type="component" value="Chromosome 11"/>
</dbReference>
<gene>
    <name evidence="1" type="ORF">H5410_057859</name>
</gene>
<comment type="caution">
    <text evidence="1">The sequence shown here is derived from an EMBL/GenBank/DDBJ whole genome shotgun (WGS) entry which is preliminary data.</text>
</comment>